<dbReference type="EMBL" id="CSTE01000001">
    <property type="protein sequence ID" value="CQR49234.1"/>
    <property type="molecule type" value="Genomic_DNA"/>
</dbReference>
<protein>
    <submittedName>
        <fullName evidence="1">Uncharacterized protein</fullName>
    </submittedName>
</protein>
<name>A0A0D6JMY4_9EURY</name>
<keyword evidence="2" id="KW-1185">Reference proteome</keyword>
<proteinExistence type="predicted"/>
<reference evidence="2" key="1">
    <citation type="submission" date="2015-03" db="EMBL/GenBank/DDBJ databases">
        <authorList>
            <person name="Urmite Genomes"/>
        </authorList>
    </citation>
    <scope>NUCLEOTIDE SEQUENCE [LARGE SCALE GENOMIC DNA]</scope>
    <source>
        <strain evidence="2">Arc-Hr</strain>
    </source>
</reference>
<dbReference type="Proteomes" id="UP000198902">
    <property type="component" value="Unassembled WGS sequence"/>
</dbReference>
<evidence type="ECO:0000313" key="1">
    <source>
        <dbReference type="EMBL" id="CQR49234.1"/>
    </source>
</evidence>
<accession>A0A0D6JMY4</accession>
<gene>
    <name evidence="1" type="ORF">BN996_00691</name>
</gene>
<sequence length="83" mass="8939">MNPNSKANAVAKATKDATAADVKARVWKSIAKNAVGGVDAERIFEEALTDLVEDVDQRQKQADVQANTKETLRAADFGTGEMF</sequence>
<evidence type="ECO:0000313" key="2">
    <source>
        <dbReference type="Proteomes" id="UP000198902"/>
    </source>
</evidence>
<dbReference type="AlphaFoldDB" id="A0A0D6JMY4"/>
<organism evidence="1 2">
    <name type="scientific">Haloferax massiliensis</name>
    <dbReference type="NCBI Taxonomy" id="1476858"/>
    <lineage>
        <taxon>Archaea</taxon>
        <taxon>Methanobacteriati</taxon>
        <taxon>Methanobacteriota</taxon>
        <taxon>Stenosarchaea group</taxon>
        <taxon>Halobacteria</taxon>
        <taxon>Halobacteriales</taxon>
        <taxon>Haloferacaceae</taxon>
        <taxon>Haloferax</taxon>
    </lineage>
</organism>
<dbReference type="RefSeq" id="WP_226908684.1">
    <property type="nucleotide sequence ID" value="NZ_CABLRR010000001.1"/>
</dbReference>